<evidence type="ECO:0000256" key="4">
    <source>
        <dbReference type="PROSITE-ProRule" id="PRU00325"/>
    </source>
</evidence>
<keyword evidence="1" id="KW-0479">Metal-binding</keyword>
<dbReference type="GO" id="GO:0008270">
    <property type="term" value="F:zinc ion binding"/>
    <property type="evidence" value="ECO:0007669"/>
    <property type="project" value="UniProtKB-KW"/>
</dbReference>
<proteinExistence type="predicted"/>
<dbReference type="InterPro" id="IPR006564">
    <property type="entry name" value="Znf_PMZ"/>
</dbReference>
<keyword evidence="8" id="KW-1185">Reference proteome</keyword>
<name>A0A834HF73_RHOSS</name>
<dbReference type="EMBL" id="WJXA01000002">
    <property type="protein sequence ID" value="KAF7151325.1"/>
    <property type="molecule type" value="Genomic_DNA"/>
</dbReference>
<dbReference type="PANTHER" id="PTHR47718:SF15">
    <property type="entry name" value="PROTEIN FAR1-RELATED SEQUENCE 5-LIKE"/>
    <property type="match status" value="1"/>
</dbReference>
<evidence type="ECO:0000259" key="6">
    <source>
        <dbReference type="PROSITE" id="PS50966"/>
    </source>
</evidence>
<feature type="compositionally biased region" description="Basic and acidic residues" evidence="5">
    <location>
        <begin position="561"/>
        <end position="588"/>
    </location>
</feature>
<evidence type="ECO:0000313" key="8">
    <source>
        <dbReference type="Proteomes" id="UP000626092"/>
    </source>
</evidence>
<sequence length="856" mass="97130">MRKVGIKPDQILDYMTCQLGGFQNLGFTAKDLRNKMDKCRKDEIKNGDAKGALGYLSAQDATDPLFFFKYKVDEEDRLETLFWADGRSRMDYAAFGDVLVFDMTYWTNAYKKQFVILAVGGKCPISVVTDGDLAMRKAIRNIFPDARHRLCTWHLERNAAKNVHKPEFVSDFTHLMLMECEVEEFDSLWADMYHRGLARMRVADARVETATKHSTPVSITALKSLKQNGAEVYTKYIFKLFHDEIQLASPLIVARRVDELRHRLMKCCCMMFESFGLPCCHMIVVMKYEHLLVIPRSLLMRRWTRSARPASQLPTVPQISRTLTHTARYGILSSGYNLLSFYASHAQDSFEDARELEHQMTSWMRKRWEMGNKKECRAEVGEASSAQIMFGVGDPLVVKTKGNPGKNANAPKSCKPRKCRHCKVTKNGKRKTPSCDSPLHISKRLAITNIMTTSSLDQSTDMDCDVNVCTAGRSNKMSKRLTHARTKNDDHCKERGKRLSHADSDSVRRSKQLAIKNGISTSSLDQFTDRDYDGKVCTPGGPDKMSNRSTHVEIENDGDSEERSKRFSHGDSDGDCEERSNRSSHGESESDGDFEEMSNAESESDGDFEEMSNTESEIDGDLDYGPIKRPNLGSFAKRANWTPMREFFAGINAYKVNTTERVMVSMAKLSRYLDDPLPGCWPSDGEPKILLNGLKKDFVVLHHIFWWNVYPKPPRRSLDIDQAALLHAVYKGVKLDIGRMWWDTLYAAFTNNHPTASLPIGILLTRFMYACKVPILAGDKLADKKTTHIGRGTIGKSKGQSKIHRIVNNPVSLEGIHDMILTVQENQIEFYQMLKKVVRIVCRNDDPSDADTLDDE</sequence>
<reference evidence="7" key="1">
    <citation type="submission" date="2019-11" db="EMBL/GenBank/DDBJ databases">
        <authorList>
            <person name="Liu Y."/>
            <person name="Hou J."/>
            <person name="Li T.-Q."/>
            <person name="Guan C.-H."/>
            <person name="Wu X."/>
            <person name="Wu H.-Z."/>
            <person name="Ling F."/>
            <person name="Zhang R."/>
            <person name="Shi X.-G."/>
            <person name="Ren J.-P."/>
            <person name="Chen E.-F."/>
            <person name="Sun J.-M."/>
        </authorList>
    </citation>
    <scope>NUCLEOTIDE SEQUENCE</scope>
    <source>
        <strain evidence="7">Adult_tree_wgs_1</strain>
        <tissue evidence="7">Leaves</tissue>
    </source>
</reference>
<keyword evidence="2 4" id="KW-0863">Zinc-finger</keyword>
<evidence type="ECO:0000256" key="5">
    <source>
        <dbReference type="SAM" id="MobiDB-lite"/>
    </source>
</evidence>
<dbReference type="SMART" id="SM00575">
    <property type="entry name" value="ZnF_PMZ"/>
    <property type="match status" value="1"/>
</dbReference>
<feature type="region of interest" description="Disordered" evidence="5">
    <location>
        <begin position="524"/>
        <end position="625"/>
    </location>
</feature>
<evidence type="ECO:0000256" key="3">
    <source>
        <dbReference type="ARBA" id="ARBA00022833"/>
    </source>
</evidence>
<dbReference type="OrthoDB" id="1673934at2759"/>
<protein>
    <recommendedName>
        <fullName evidence="6">SWIM-type domain-containing protein</fullName>
    </recommendedName>
</protein>
<dbReference type="Pfam" id="PF10551">
    <property type="entry name" value="MULE"/>
    <property type="match status" value="1"/>
</dbReference>
<dbReference type="AlphaFoldDB" id="A0A834HF73"/>
<dbReference type="InterPro" id="IPR018289">
    <property type="entry name" value="MULE_transposase_dom"/>
</dbReference>
<feature type="region of interest" description="Disordered" evidence="5">
    <location>
        <begin position="479"/>
        <end position="509"/>
    </location>
</feature>
<feature type="compositionally biased region" description="Acidic residues" evidence="5">
    <location>
        <begin position="589"/>
        <end position="622"/>
    </location>
</feature>
<evidence type="ECO:0000256" key="1">
    <source>
        <dbReference type="ARBA" id="ARBA00022723"/>
    </source>
</evidence>
<gene>
    <name evidence="7" type="ORF">RHSIM_Rhsim02G0074600</name>
</gene>
<evidence type="ECO:0000256" key="2">
    <source>
        <dbReference type="ARBA" id="ARBA00022771"/>
    </source>
</evidence>
<accession>A0A834HF73</accession>
<evidence type="ECO:0000313" key="7">
    <source>
        <dbReference type="EMBL" id="KAF7151325.1"/>
    </source>
</evidence>
<dbReference type="Proteomes" id="UP000626092">
    <property type="component" value="Unassembled WGS sequence"/>
</dbReference>
<dbReference type="PANTHER" id="PTHR47718">
    <property type="entry name" value="OS01G0519700 PROTEIN"/>
    <property type="match status" value="1"/>
</dbReference>
<dbReference type="PROSITE" id="PS50966">
    <property type="entry name" value="ZF_SWIM"/>
    <property type="match status" value="1"/>
</dbReference>
<organism evidence="7 8">
    <name type="scientific">Rhododendron simsii</name>
    <name type="common">Sims's rhododendron</name>
    <dbReference type="NCBI Taxonomy" id="118357"/>
    <lineage>
        <taxon>Eukaryota</taxon>
        <taxon>Viridiplantae</taxon>
        <taxon>Streptophyta</taxon>
        <taxon>Embryophyta</taxon>
        <taxon>Tracheophyta</taxon>
        <taxon>Spermatophyta</taxon>
        <taxon>Magnoliopsida</taxon>
        <taxon>eudicotyledons</taxon>
        <taxon>Gunneridae</taxon>
        <taxon>Pentapetalae</taxon>
        <taxon>asterids</taxon>
        <taxon>Ericales</taxon>
        <taxon>Ericaceae</taxon>
        <taxon>Ericoideae</taxon>
        <taxon>Rhodoreae</taxon>
        <taxon>Rhododendron</taxon>
    </lineage>
</organism>
<comment type="caution">
    <text evidence="7">The sequence shown here is derived from an EMBL/GenBank/DDBJ whole genome shotgun (WGS) entry which is preliminary data.</text>
</comment>
<feature type="domain" description="SWIM-type" evidence="6">
    <location>
        <begin position="251"/>
        <end position="290"/>
    </location>
</feature>
<dbReference type="InterPro" id="IPR007527">
    <property type="entry name" value="Znf_SWIM"/>
</dbReference>
<keyword evidence="3" id="KW-0862">Zinc</keyword>